<proteinExistence type="predicted"/>
<accession>A0A916DSE4</accession>
<evidence type="ECO:0000313" key="1">
    <source>
        <dbReference type="EMBL" id="BDS11007.1"/>
    </source>
</evidence>
<evidence type="ECO:0000313" key="2">
    <source>
        <dbReference type="Proteomes" id="UP001060919"/>
    </source>
</evidence>
<sequence>MLDVGLMLFLFLLVPVLLEVGTRLLFYFSSFSTIKKEWLLLVDTLKITTYASPKNAFKESINGFKLTASGRVDQHNVFLAWSKPMRDNQGKMFCKVELKNPRKVSLDLCKGVSLLKRGNMQVEDAYFQEKFKISTNNEAGMQQVLTDDILQKIRRVFATELEATLKIECVKNQSSNNDLILDVGDQYFLVYSNLNYQIKNKTDRLFIERTLGAMLDIAQRIDALN</sequence>
<dbReference type="AlphaFoldDB" id="A0A916DSE4"/>
<dbReference type="RefSeq" id="WP_264792220.1">
    <property type="nucleotide sequence ID" value="NZ_AP026867.1"/>
</dbReference>
<dbReference type="KEGG" id="aup:AsAng_0017170"/>
<name>A0A916DSE4_9BACT</name>
<dbReference type="EMBL" id="AP026867">
    <property type="protein sequence ID" value="BDS11007.1"/>
    <property type="molecule type" value="Genomic_DNA"/>
</dbReference>
<dbReference type="Proteomes" id="UP001060919">
    <property type="component" value="Chromosome"/>
</dbReference>
<gene>
    <name evidence="1" type="ORF">AsAng_0017170</name>
</gene>
<reference evidence="1" key="1">
    <citation type="submission" date="2022-09" db="EMBL/GenBank/DDBJ databases">
        <title>Aureispira anguillicida sp. nov., isolated from Leptocephalus of Japanese eel Anguilla japonica.</title>
        <authorList>
            <person name="Yuasa K."/>
            <person name="Mekata T."/>
            <person name="Ikunari K."/>
        </authorList>
    </citation>
    <scope>NUCLEOTIDE SEQUENCE</scope>
    <source>
        <strain evidence="1">EL160426</strain>
    </source>
</reference>
<keyword evidence="2" id="KW-1185">Reference proteome</keyword>
<organism evidence="1 2">
    <name type="scientific">Aureispira anguillae</name>
    <dbReference type="NCBI Taxonomy" id="2864201"/>
    <lineage>
        <taxon>Bacteria</taxon>
        <taxon>Pseudomonadati</taxon>
        <taxon>Bacteroidota</taxon>
        <taxon>Saprospiria</taxon>
        <taxon>Saprospirales</taxon>
        <taxon>Saprospiraceae</taxon>
        <taxon>Aureispira</taxon>
    </lineage>
</organism>
<protein>
    <submittedName>
        <fullName evidence="1">Uncharacterized protein</fullName>
    </submittedName>
</protein>